<dbReference type="UniPathway" id="UPA00143"/>
<organism evidence="2 3">
    <name type="scientific">Arachis hypogaea</name>
    <name type="common">Peanut</name>
    <dbReference type="NCBI Taxonomy" id="3818"/>
    <lineage>
        <taxon>Eukaryota</taxon>
        <taxon>Viridiplantae</taxon>
        <taxon>Streptophyta</taxon>
        <taxon>Embryophyta</taxon>
        <taxon>Tracheophyta</taxon>
        <taxon>Spermatophyta</taxon>
        <taxon>Magnoliopsida</taxon>
        <taxon>eudicotyledons</taxon>
        <taxon>Gunneridae</taxon>
        <taxon>Pentapetalae</taxon>
        <taxon>rosids</taxon>
        <taxon>fabids</taxon>
        <taxon>Fabales</taxon>
        <taxon>Fabaceae</taxon>
        <taxon>Papilionoideae</taxon>
        <taxon>50 kb inversion clade</taxon>
        <taxon>dalbergioids sensu lato</taxon>
        <taxon>Dalbergieae</taxon>
        <taxon>Pterocarpus clade</taxon>
        <taxon>Arachis</taxon>
    </lineage>
</organism>
<keyword evidence="3" id="KW-1185">Reference proteome</keyword>
<proteinExistence type="predicted"/>
<protein>
    <submittedName>
        <fullName evidence="2">Uncharacterized protein</fullName>
    </submittedName>
</protein>
<keyword evidence="1" id="KW-0812">Transmembrane</keyword>
<evidence type="ECO:0000256" key="1">
    <source>
        <dbReference type="SAM" id="Phobius"/>
    </source>
</evidence>
<evidence type="ECO:0000313" key="3">
    <source>
        <dbReference type="Proteomes" id="UP000289738"/>
    </source>
</evidence>
<evidence type="ECO:0000313" key="2">
    <source>
        <dbReference type="EMBL" id="RYR49922.1"/>
    </source>
</evidence>
<feature type="transmembrane region" description="Helical" evidence="1">
    <location>
        <begin position="296"/>
        <end position="321"/>
    </location>
</feature>
<gene>
    <name evidence="2" type="ORF">Ahy_A07g036446</name>
</gene>
<comment type="caution">
    <text evidence="2">The sequence shown here is derived from an EMBL/GenBank/DDBJ whole genome shotgun (WGS) entry which is preliminary data.</text>
</comment>
<sequence>MVFHHRRKLMPEICESLCHVEQNCSSNCDDCLKICITNPQYYYYSKPPPLIPPLPLDDTNQTMEIATRSRPTWSLLSLLSELLSSLIFIRRRRSLSPPLSLRTQDNMRDDFFVDEEHGPVVDHPIWYICTPFRALLAVILLFHPYTLSTSFCFRFIGSIELQIGRRLSLRSSRCHRRFHAWAAVEKLTIVANCHEGKMKYDTSGDSNSYNASLLLEAWRPISMGHKRRYNKEKTVSSHLRSFAKLKYIHVRQNLEQAKSLVQAVIKILRDDIKFGGKAQTAFHERYQRQVSSTFPFLLKFSLTSTCAFFIIVGSFIISAIAQSIVVDVVPPPAPKIF</sequence>
<accession>A0A445CG73</accession>
<dbReference type="EMBL" id="SDMP01000007">
    <property type="protein sequence ID" value="RYR49922.1"/>
    <property type="molecule type" value="Genomic_DNA"/>
</dbReference>
<keyword evidence="1" id="KW-1133">Transmembrane helix</keyword>
<name>A0A445CG73_ARAHY</name>
<feature type="transmembrane region" description="Helical" evidence="1">
    <location>
        <begin position="134"/>
        <end position="156"/>
    </location>
</feature>
<keyword evidence="1" id="KW-0472">Membrane</keyword>
<dbReference type="AlphaFoldDB" id="A0A445CG73"/>
<dbReference type="Proteomes" id="UP000289738">
    <property type="component" value="Chromosome A07"/>
</dbReference>
<reference evidence="2 3" key="1">
    <citation type="submission" date="2019-01" db="EMBL/GenBank/DDBJ databases">
        <title>Sequencing of cultivated peanut Arachis hypogaea provides insights into genome evolution and oil improvement.</title>
        <authorList>
            <person name="Chen X."/>
        </authorList>
    </citation>
    <scope>NUCLEOTIDE SEQUENCE [LARGE SCALE GENOMIC DNA]</scope>
    <source>
        <strain evidence="3">cv. Fuhuasheng</strain>
        <tissue evidence="2">Leaves</tissue>
    </source>
</reference>
<dbReference type="GO" id="GO:0016567">
    <property type="term" value="P:protein ubiquitination"/>
    <property type="evidence" value="ECO:0007669"/>
    <property type="project" value="UniProtKB-UniPathway"/>
</dbReference>